<dbReference type="PANTHER" id="PTHR20903">
    <property type="entry name" value="PREFOLDIN SUBUNIT 1-RELATED"/>
    <property type="match status" value="1"/>
</dbReference>
<dbReference type="GO" id="GO:0016272">
    <property type="term" value="C:prefoldin complex"/>
    <property type="evidence" value="ECO:0007669"/>
    <property type="project" value="InterPro"/>
</dbReference>
<proteinExistence type="inferred from homology"/>
<evidence type="ECO:0000256" key="3">
    <source>
        <dbReference type="ARBA" id="ARBA00023186"/>
    </source>
</evidence>
<comment type="subunit">
    <text evidence="2">Heterohexamer of two PFD-alpha type and four PFD-beta type subunits.</text>
</comment>
<name>A0A7J7IXS2_BUGNE</name>
<dbReference type="AlphaFoldDB" id="A0A7J7IXS2"/>
<dbReference type="GO" id="GO:0005737">
    <property type="term" value="C:cytoplasm"/>
    <property type="evidence" value="ECO:0007669"/>
    <property type="project" value="TreeGrafter"/>
</dbReference>
<evidence type="ECO:0000313" key="4">
    <source>
        <dbReference type="EMBL" id="KAF6018722.1"/>
    </source>
</evidence>
<dbReference type="InterPro" id="IPR002777">
    <property type="entry name" value="PFD_beta-like"/>
</dbReference>
<dbReference type="PANTHER" id="PTHR20903:SF0">
    <property type="entry name" value="PREFOLDIN SUBUNIT 1"/>
    <property type="match status" value="1"/>
</dbReference>
<evidence type="ECO:0000256" key="2">
    <source>
        <dbReference type="ARBA" id="ARBA00011695"/>
    </source>
</evidence>
<dbReference type="OrthoDB" id="5242628at2759"/>
<keyword evidence="5" id="KW-1185">Reference proteome</keyword>
<dbReference type="Gene3D" id="1.10.287.370">
    <property type="match status" value="1"/>
</dbReference>
<dbReference type="GO" id="GO:0044183">
    <property type="term" value="F:protein folding chaperone"/>
    <property type="evidence" value="ECO:0007669"/>
    <property type="project" value="TreeGrafter"/>
</dbReference>
<dbReference type="InterPro" id="IPR009053">
    <property type="entry name" value="Prefoldin"/>
</dbReference>
<reference evidence="4" key="1">
    <citation type="submission" date="2020-06" db="EMBL/GenBank/DDBJ databases">
        <title>Draft genome of Bugula neritina, a colonial animal packing powerful symbionts and potential medicines.</title>
        <authorList>
            <person name="Rayko M."/>
        </authorList>
    </citation>
    <scope>NUCLEOTIDE SEQUENCE [LARGE SCALE GENOMIC DNA]</scope>
    <source>
        <strain evidence="4">Kwan_BN1</strain>
    </source>
</reference>
<dbReference type="EMBL" id="VXIV02003281">
    <property type="protein sequence ID" value="KAF6018722.1"/>
    <property type="molecule type" value="Genomic_DNA"/>
</dbReference>
<protein>
    <submittedName>
        <fullName evidence="4">PFDN1</fullName>
    </submittedName>
</protein>
<gene>
    <name evidence="4" type="ORF">EB796_022975</name>
</gene>
<evidence type="ECO:0000313" key="5">
    <source>
        <dbReference type="Proteomes" id="UP000593567"/>
    </source>
</evidence>
<comment type="caution">
    <text evidence="4">The sequence shown here is derived from an EMBL/GenBank/DDBJ whole genome shotgun (WGS) entry which is preliminary data.</text>
</comment>
<dbReference type="SUPFAM" id="SSF46579">
    <property type="entry name" value="Prefoldin"/>
    <property type="match status" value="1"/>
</dbReference>
<comment type="similarity">
    <text evidence="1">Belongs to the prefoldin subunit beta family.</text>
</comment>
<sequence length="119" mass="13180">MAAAGLPVDLELKKAFQELQNKLVGTKQQLKVNDAQIDGLRKKIQHGEIVKKEISSLSAATPTYESVGRMFVLTPQAAVLKSLNAQSKANSDKIKTIEYDFVKWYHFGLAGASYEPSIW</sequence>
<evidence type="ECO:0000256" key="1">
    <source>
        <dbReference type="ARBA" id="ARBA00008045"/>
    </source>
</evidence>
<dbReference type="GO" id="GO:0051082">
    <property type="term" value="F:unfolded protein binding"/>
    <property type="evidence" value="ECO:0007669"/>
    <property type="project" value="InterPro"/>
</dbReference>
<dbReference type="Proteomes" id="UP000593567">
    <property type="component" value="Unassembled WGS sequence"/>
</dbReference>
<accession>A0A7J7IXS2</accession>
<keyword evidence="3" id="KW-0143">Chaperone</keyword>
<organism evidence="4 5">
    <name type="scientific">Bugula neritina</name>
    <name type="common">Brown bryozoan</name>
    <name type="synonym">Sertularia neritina</name>
    <dbReference type="NCBI Taxonomy" id="10212"/>
    <lineage>
        <taxon>Eukaryota</taxon>
        <taxon>Metazoa</taxon>
        <taxon>Spiralia</taxon>
        <taxon>Lophotrochozoa</taxon>
        <taxon>Bryozoa</taxon>
        <taxon>Gymnolaemata</taxon>
        <taxon>Cheilostomatida</taxon>
        <taxon>Flustrina</taxon>
        <taxon>Buguloidea</taxon>
        <taxon>Bugulidae</taxon>
        <taxon>Bugula</taxon>
    </lineage>
</organism>
<dbReference type="Pfam" id="PF01920">
    <property type="entry name" value="Prefoldin_2"/>
    <property type="match status" value="1"/>
</dbReference>